<name>A0A445N051_9BACT</name>
<dbReference type="CDD" id="cd03352">
    <property type="entry name" value="LbH_LpxD"/>
    <property type="match status" value="1"/>
</dbReference>
<keyword evidence="5 7" id="KW-0443">Lipid metabolism</keyword>
<dbReference type="UniPathway" id="UPA00973"/>
<dbReference type="SUPFAM" id="SSF51161">
    <property type="entry name" value="Trimeric LpxA-like enzymes"/>
    <property type="match status" value="1"/>
</dbReference>
<evidence type="ECO:0000259" key="8">
    <source>
        <dbReference type="Pfam" id="PF04613"/>
    </source>
</evidence>
<evidence type="ECO:0000256" key="3">
    <source>
        <dbReference type="ARBA" id="ARBA00022679"/>
    </source>
</evidence>
<dbReference type="GO" id="GO:0009245">
    <property type="term" value="P:lipid A biosynthetic process"/>
    <property type="evidence" value="ECO:0007669"/>
    <property type="project" value="UniProtKB-UniRule"/>
</dbReference>
<keyword evidence="6 7" id="KW-0012">Acyltransferase</keyword>
<organism evidence="9">
    <name type="scientific">uncultured Desulfobacterium sp</name>
    <dbReference type="NCBI Taxonomy" id="201089"/>
    <lineage>
        <taxon>Bacteria</taxon>
        <taxon>Pseudomonadati</taxon>
        <taxon>Thermodesulfobacteriota</taxon>
        <taxon>Desulfobacteria</taxon>
        <taxon>Desulfobacterales</taxon>
        <taxon>Desulfobacteriaceae</taxon>
        <taxon>Desulfobacterium</taxon>
        <taxon>environmental samples</taxon>
    </lineage>
</organism>
<dbReference type="Gene3D" id="2.160.10.10">
    <property type="entry name" value="Hexapeptide repeat proteins"/>
    <property type="match status" value="1"/>
</dbReference>
<evidence type="ECO:0000256" key="6">
    <source>
        <dbReference type="ARBA" id="ARBA00023315"/>
    </source>
</evidence>
<comment type="catalytic activity">
    <reaction evidence="7">
        <text>a UDP-3-O-[(3R)-3-hydroxyacyl]-alpha-D-glucosamine + a (3R)-hydroxyacyl-[ACP] = a UDP-2-N,3-O-bis[(3R)-3-hydroxyacyl]-alpha-D-glucosamine + holo-[ACP] + H(+)</text>
        <dbReference type="Rhea" id="RHEA:53836"/>
        <dbReference type="Rhea" id="RHEA-COMP:9685"/>
        <dbReference type="Rhea" id="RHEA-COMP:9945"/>
        <dbReference type="ChEBI" id="CHEBI:15378"/>
        <dbReference type="ChEBI" id="CHEBI:64479"/>
        <dbReference type="ChEBI" id="CHEBI:78827"/>
        <dbReference type="ChEBI" id="CHEBI:137740"/>
        <dbReference type="ChEBI" id="CHEBI:137748"/>
        <dbReference type="EC" id="2.3.1.191"/>
    </reaction>
</comment>
<evidence type="ECO:0000313" key="9">
    <source>
        <dbReference type="EMBL" id="SPD75097.1"/>
    </source>
</evidence>
<dbReference type="InterPro" id="IPR011004">
    <property type="entry name" value="Trimer_LpxA-like_sf"/>
</dbReference>
<evidence type="ECO:0000256" key="1">
    <source>
        <dbReference type="ARBA" id="ARBA00022516"/>
    </source>
</evidence>
<dbReference type="Pfam" id="PF04613">
    <property type="entry name" value="LpxD"/>
    <property type="match status" value="1"/>
</dbReference>
<reference evidence="9" key="1">
    <citation type="submission" date="2018-01" db="EMBL/GenBank/DDBJ databases">
        <authorList>
            <person name="Regsiter A."/>
            <person name="William W."/>
        </authorList>
    </citation>
    <scope>NUCLEOTIDE SEQUENCE</scope>
    <source>
        <strain evidence="9">TRIP AH-1</strain>
    </source>
</reference>
<dbReference type="PANTHER" id="PTHR43378:SF2">
    <property type="entry name" value="UDP-3-O-ACYLGLUCOSAMINE N-ACYLTRANSFERASE 1, MITOCHONDRIAL-RELATED"/>
    <property type="match status" value="1"/>
</dbReference>
<evidence type="ECO:0000256" key="2">
    <source>
        <dbReference type="ARBA" id="ARBA00022556"/>
    </source>
</evidence>
<dbReference type="EMBL" id="OJIN01000184">
    <property type="protein sequence ID" value="SPD75097.1"/>
    <property type="molecule type" value="Genomic_DNA"/>
</dbReference>
<accession>A0A445N051</accession>
<feature type="active site" description="Proton acceptor" evidence="7">
    <location>
        <position position="237"/>
    </location>
</feature>
<dbReference type="NCBIfam" id="NF002060">
    <property type="entry name" value="PRK00892.1"/>
    <property type="match status" value="1"/>
</dbReference>
<gene>
    <name evidence="7 9" type="primary">lpxD</name>
    <name evidence="9" type="ORF">PITCH_A420058</name>
</gene>
<comment type="function">
    <text evidence="7">Catalyzes the N-acylation of UDP-3-O-acylglucosamine using 3-hydroxyacyl-ACP as the acyl donor. Is involved in the biosynthesis of lipid A, a phosphorylated glycolipid that anchors the lipopolysaccharide to the outer membrane of the cell.</text>
</comment>
<protein>
    <recommendedName>
        <fullName evidence="7">UDP-3-O-acylglucosamine N-acyltransferase</fullName>
        <ecNumber evidence="7">2.3.1.191</ecNumber>
    </recommendedName>
</protein>
<sequence length="341" mass="36704">MEIPLNKIARIVAGEIIGDDNIIISGVNALDSACHGEISFFVDKRYEGYLKDTKASALVVSEKTDNFSGSQIVVTNAGLAFARVTELFTPPVPRYPGISEHAFVHKDSRIGQNVSIYPMVYVGKDAVIGDDTVLFPGVFVGDRVRVGKGTVIHANASILQDCRIGDKVTIHAGTVIGSDGFGYVKEGTRSVKRPQIGIVQIDDDVEIGANNCIDRAALGRTWIQRGVRTDNLVQIAHNVVIGEDSLVLAQAGISGSVTIGREVIIAGQVGIVDHKEIGDRAIIGPQSGIAQSVMPGEVLSGSPAIPHRLWLKTSNLVKRLPELSDRVRTLEKRIEELEKNM</sequence>
<evidence type="ECO:0000256" key="7">
    <source>
        <dbReference type="HAMAP-Rule" id="MF_00523"/>
    </source>
</evidence>
<dbReference type="Gene3D" id="3.40.1390.10">
    <property type="entry name" value="MurE/MurF, N-terminal domain"/>
    <property type="match status" value="1"/>
</dbReference>
<dbReference type="InterPro" id="IPR020573">
    <property type="entry name" value="UDP_GlcNAc_AcTrfase_non-rep"/>
</dbReference>
<comment type="subunit">
    <text evidence="7">Homotrimer.</text>
</comment>
<dbReference type="Pfam" id="PF00132">
    <property type="entry name" value="Hexapep"/>
    <property type="match status" value="1"/>
</dbReference>
<dbReference type="InterPro" id="IPR007691">
    <property type="entry name" value="LpxD"/>
</dbReference>
<dbReference type="GO" id="GO:0016410">
    <property type="term" value="F:N-acyltransferase activity"/>
    <property type="evidence" value="ECO:0007669"/>
    <property type="project" value="InterPro"/>
</dbReference>
<dbReference type="InterPro" id="IPR001451">
    <property type="entry name" value="Hexapep"/>
</dbReference>
<keyword evidence="3 7" id="KW-0808">Transferase</keyword>
<dbReference type="GO" id="GO:0103118">
    <property type="term" value="F:UDP-3-O-[(3R)-3-hydroxyacyl]-glucosamine N-acyltransferase activity"/>
    <property type="evidence" value="ECO:0007669"/>
    <property type="project" value="UniProtKB-EC"/>
</dbReference>
<dbReference type="PANTHER" id="PTHR43378">
    <property type="entry name" value="UDP-3-O-ACYLGLUCOSAMINE N-ACYLTRANSFERASE"/>
    <property type="match status" value="1"/>
</dbReference>
<dbReference type="NCBIfam" id="TIGR01853">
    <property type="entry name" value="lipid_A_lpxD"/>
    <property type="match status" value="1"/>
</dbReference>
<feature type="domain" description="UDP-3-O-[3-hydroxymyristoyl] glucosamine N-acyltransferase non-repeat region" evidence="8">
    <location>
        <begin position="22"/>
        <end position="87"/>
    </location>
</feature>
<dbReference type="AlphaFoldDB" id="A0A445N051"/>
<dbReference type="HAMAP" id="MF_00523">
    <property type="entry name" value="LpxD"/>
    <property type="match status" value="1"/>
</dbReference>
<proteinExistence type="inferred from homology"/>
<dbReference type="EC" id="2.3.1.191" evidence="7"/>
<evidence type="ECO:0000256" key="5">
    <source>
        <dbReference type="ARBA" id="ARBA00023098"/>
    </source>
</evidence>
<keyword evidence="4 7" id="KW-0677">Repeat</keyword>
<dbReference type="GO" id="GO:0016020">
    <property type="term" value="C:membrane"/>
    <property type="evidence" value="ECO:0007669"/>
    <property type="project" value="GOC"/>
</dbReference>
<comment type="similarity">
    <text evidence="7">Belongs to the transferase hexapeptide repeat family. LpxD subfamily.</text>
</comment>
<keyword evidence="2 7" id="KW-0441">Lipid A biosynthesis</keyword>
<evidence type="ECO:0000256" key="4">
    <source>
        <dbReference type="ARBA" id="ARBA00022737"/>
    </source>
</evidence>
<keyword evidence="1 7" id="KW-0444">Lipid biosynthesis</keyword>
<comment type="pathway">
    <text evidence="7">Bacterial outer membrane biogenesis; LPS lipid A biosynthesis.</text>
</comment>